<sequence>MPRRPVQGRGEGCRAHRGATAGPVGARQGQGCLGAPRGRVLGRPVQGRGPRAAGALMGGCRTGRCKAGGEGCRGNEGRVPCQPVQGSGTTAAGALRRWVPGWARRHRGVWREAAGLEREVSANTGLSASSAGRPSGARPAWAVRETAGDERWEARAVEAHQGEAHQGEAHQGEAGKLGAGERAAKPGWGEHRGWVGRGVPGHERGRRRAGSEGPQGGGCKKSRGQEGSSQGRAAPEAGPPRKATSEAPWGVRGARPPGSARRNESGEAKGEARAAREMEDPRARGRNAGVGGDLHRR</sequence>
<dbReference type="Proteomes" id="UP000198878">
    <property type="component" value="Unassembled WGS sequence"/>
</dbReference>
<gene>
    <name evidence="2" type="ORF">SAMN05421837_105434</name>
</gene>
<feature type="compositionally biased region" description="Basic and acidic residues" evidence="1">
    <location>
        <begin position="146"/>
        <end position="173"/>
    </location>
</feature>
<keyword evidence="3" id="KW-1185">Reference proteome</keyword>
<feature type="compositionally biased region" description="Basic and acidic residues" evidence="1">
    <location>
        <begin position="261"/>
        <end position="283"/>
    </location>
</feature>
<evidence type="ECO:0000313" key="2">
    <source>
        <dbReference type="EMBL" id="SEF30878.1"/>
    </source>
</evidence>
<reference evidence="3" key="1">
    <citation type="submission" date="2016-10" db="EMBL/GenBank/DDBJ databases">
        <authorList>
            <person name="Varghese N."/>
            <person name="Submissions S."/>
        </authorList>
    </citation>
    <scope>NUCLEOTIDE SEQUENCE [LARGE SCALE GENOMIC DNA]</scope>
    <source>
        <strain evidence="3">DSM 44654</strain>
    </source>
</reference>
<evidence type="ECO:0000313" key="3">
    <source>
        <dbReference type="Proteomes" id="UP000198878"/>
    </source>
</evidence>
<dbReference type="AlphaFoldDB" id="A0A1H5QZX4"/>
<evidence type="ECO:0000256" key="1">
    <source>
        <dbReference type="SAM" id="MobiDB-lite"/>
    </source>
</evidence>
<organism evidence="2 3">
    <name type="scientific">Amycolatopsis pretoriensis</name>
    <dbReference type="NCBI Taxonomy" id="218821"/>
    <lineage>
        <taxon>Bacteria</taxon>
        <taxon>Bacillati</taxon>
        <taxon>Actinomycetota</taxon>
        <taxon>Actinomycetes</taxon>
        <taxon>Pseudonocardiales</taxon>
        <taxon>Pseudonocardiaceae</taxon>
        <taxon>Amycolatopsis</taxon>
    </lineage>
</organism>
<feature type="region of interest" description="Disordered" evidence="1">
    <location>
        <begin position="1"/>
        <end position="51"/>
    </location>
</feature>
<name>A0A1H5QZX4_9PSEU</name>
<dbReference type="EMBL" id="FNUJ01000005">
    <property type="protein sequence ID" value="SEF30878.1"/>
    <property type="molecule type" value="Genomic_DNA"/>
</dbReference>
<accession>A0A1H5QZX4</accession>
<feature type="compositionally biased region" description="Low complexity" evidence="1">
    <location>
        <begin position="127"/>
        <end position="140"/>
    </location>
</feature>
<feature type="compositionally biased region" description="Basic and acidic residues" evidence="1">
    <location>
        <begin position="182"/>
        <end position="193"/>
    </location>
</feature>
<proteinExistence type="predicted"/>
<feature type="compositionally biased region" description="Gly residues" evidence="1">
    <location>
        <begin position="288"/>
        <end position="297"/>
    </location>
</feature>
<protein>
    <submittedName>
        <fullName evidence="2">Uncharacterized protein</fullName>
    </submittedName>
</protein>
<feature type="region of interest" description="Disordered" evidence="1">
    <location>
        <begin position="121"/>
        <end position="297"/>
    </location>
</feature>